<dbReference type="Pfam" id="PF01408">
    <property type="entry name" value="GFO_IDH_MocA"/>
    <property type="match status" value="1"/>
</dbReference>
<dbReference type="Proteomes" id="UP000033428">
    <property type="component" value="Unassembled WGS sequence"/>
</dbReference>
<evidence type="ECO:0000313" key="3">
    <source>
        <dbReference type="EMBL" id="KJJ84841.1"/>
    </source>
</evidence>
<dbReference type="Gene3D" id="3.30.360.10">
    <property type="entry name" value="Dihydrodipicolinate Reductase, domain 2"/>
    <property type="match status" value="1"/>
</dbReference>
<reference evidence="3 4" key="1">
    <citation type="submission" date="2015-02" db="EMBL/GenBank/DDBJ databases">
        <title>Single-cell genomics of uncultivated deep-branching MTB reveals a conserved set of magnetosome genes.</title>
        <authorList>
            <person name="Kolinko S."/>
            <person name="Richter M."/>
            <person name="Glockner F.O."/>
            <person name="Brachmann A."/>
            <person name="Schuler D."/>
        </authorList>
    </citation>
    <scope>NUCLEOTIDE SEQUENCE [LARGE SCALE GENOMIC DNA]</scope>
    <source>
        <strain evidence="3">SKK-01</strain>
    </source>
</reference>
<dbReference type="AlphaFoldDB" id="A0A0F0CTI2"/>
<dbReference type="SUPFAM" id="SSF51735">
    <property type="entry name" value="NAD(P)-binding Rossmann-fold domains"/>
    <property type="match status" value="1"/>
</dbReference>
<dbReference type="InterPro" id="IPR055170">
    <property type="entry name" value="GFO_IDH_MocA-like_dom"/>
</dbReference>
<sequence>MKNLKILVAGAGNWGKHLVRNYYDLGVLYGCCDVDEKRLEAVKRSFNPAKISNDFSVLVRDPLIDGVVISAPAVDHYRLAKMALDQGKAVYVEKPMALTAKDCEELVALAKKQKVVLMVGHLMLYHPAVRQIKAYIDKGELGDIYYGYSVRVNLGTVRRDENSLWSFAPHDISMLLYLFGSPVTSVSARGQYYLQKGIEDVVFLSLYFKDQKMAQIQISWLDPHKERKLTIVGSKKMLVFDDVENVEKIKIYDKGITVEQQKGEFDSYGDYLTLRSGDIYLPYVDMVEPLRVECRHFLECIKENKKPFTDGESGLEVVRILEKAQESLKQGGMPIEI</sequence>
<evidence type="ECO:0000259" key="1">
    <source>
        <dbReference type="Pfam" id="PF01408"/>
    </source>
</evidence>
<organism evidence="3 4">
    <name type="scientific">Candidatus Omnitrophus magneticus</name>
    <dbReference type="NCBI Taxonomy" id="1609969"/>
    <lineage>
        <taxon>Bacteria</taxon>
        <taxon>Pseudomonadati</taxon>
        <taxon>Candidatus Omnitrophota</taxon>
        <taxon>Candidatus Omnitrophus</taxon>
    </lineage>
</organism>
<dbReference type="InterPro" id="IPR051450">
    <property type="entry name" value="Gfo/Idh/MocA_Oxidoreductases"/>
</dbReference>
<dbReference type="EMBL" id="JYNY01000249">
    <property type="protein sequence ID" value="KJJ84841.1"/>
    <property type="molecule type" value="Genomic_DNA"/>
</dbReference>
<gene>
    <name evidence="3" type="ORF">OMAG_001288</name>
</gene>
<dbReference type="SUPFAM" id="SSF55347">
    <property type="entry name" value="Glyceraldehyde-3-phosphate dehydrogenase-like, C-terminal domain"/>
    <property type="match status" value="1"/>
</dbReference>
<name>A0A0F0CTI2_9BACT</name>
<dbReference type="PANTHER" id="PTHR43377:SF6">
    <property type="entry name" value="GFO_IDH_MOCA-LIKE OXIDOREDUCTASE N-TERMINAL DOMAIN-CONTAINING PROTEIN"/>
    <property type="match status" value="1"/>
</dbReference>
<dbReference type="InterPro" id="IPR036291">
    <property type="entry name" value="NAD(P)-bd_dom_sf"/>
</dbReference>
<feature type="domain" description="Gfo/Idh/MocA-like oxidoreductase N-terminal" evidence="1">
    <location>
        <begin position="4"/>
        <end position="121"/>
    </location>
</feature>
<evidence type="ECO:0000259" key="2">
    <source>
        <dbReference type="Pfam" id="PF22725"/>
    </source>
</evidence>
<dbReference type="PANTHER" id="PTHR43377">
    <property type="entry name" value="BILIVERDIN REDUCTASE A"/>
    <property type="match status" value="1"/>
</dbReference>
<comment type="caution">
    <text evidence="3">The sequence shown here is derived from an EMBL/GenBank/DDBJ whole genome shotgun (WGS) entry which is preliminary data.</text>
</comment>
<feature type="domain" description="GFO/IDH/MocA-like oxidoreductase" evidence="2">
    <location>
        <begin position="129"/>
        <end position="238"/>
    </location>
</feature>
<dbReference type="Pfam" id="PF22725">
    <property type="entry name" value="GFO_IDH_MocA_C3"/>
    <property type="match status" value="1"/>
</dbReference>
<dbReference type="InterPro" id="IPR000683">
    <property type="entry name" value="Gfo/Idh/MocA-like_OxRdtase_N"/>
</dbReference>
<proteinExistence type="predicted"/>
<evidence type="ECO:0000313" key="4">
    <source>
        <dbReference type="Proteomes" id="UP000033428"/>
    </source>
</evidence>
<protein>
    <submittedName>
        <fullName evidence="3">Oxidoreductase domain-containing protein</fullName>
    </submittedName>
</protein>
<keyword evidence="4" id="KW-1185">Reference proteome</keyword>
<dbReference type="Gene3D" id="3.40.50.720">
    <property type="entry name" value="NAD(P)-binding Rossmann-like Domain"/>
    <property type="match status" value="1"/>
</dbReference>
<accession>A0A0F0CTI2</accession>
<dbReference type="GO" id="GO:0000166">
    <property type="term" value="F:nucleotide binding"/>
    <property type="evidence" value="ECO:0007669"/>
    <property type="project" value="InterPro"/>
</dbReference>